<dbReference type="Proteomes" id="UP000233837">
    <property type="component" value="Unassembled WGS sequence"/>
</dbReference>
<protein>
    <submittedName>
        <fullName evidence="2">Uncharacterized protein</fullName>
    </submittedName>
</protein>
<evidence type="ECO:0000313" key="3">
    <source>
        <dbReference type="Proteomes" id="UP000233837"/>
    </source>
</evidence>
<organism evidence="2 3">
    <name type="scientific">Dendrobium catenatum</name>
    <dbReference type="NCBI Taxonomy" id="906689"/>
    <lineage>
        <taxon>Eukaryota</taxon>
        <taxon>Viridiplantae</taxon>
        <taxon>Streptophyta</taxon>
        <taxon>Embryophyta</taxon>
        <taxon>Tracheophyta</taxon>
        <taxon>Spermatophyta</taxon>
        <taxon>Magnoliopsida</taxon>
        <taxon>Liliopsida</taxon>
        <taxon>Asparagales</taxon>
        <taxon>Orchidaceae</taxon>
        <taxon>Epidendroideae</taxon>
        <taxon>Malaxideae</taxon>
        <taxon>Dendrobiinae</taxon>
        <taxon>Dendrobium</taxon>
    </lineage>
</organism>
<proteinExistence type="predicted"/>
<keyword evidence="1" id="KW-0472">Membrane</keyword>
<accession>A0A2I0WF94</accession>
<gene>
    <name evidence="2" type="ORF">MA16_Dca003505</name>
</gene>
<feature type="transmembrane region" description="Helical" evidence="1">
    <location>
        <begin position="20"/>
        <end position="46"/>
    </location>
</feature>
<keyword evidence="1" id="KW-1133">Transmembrane helix</keyword>
<reference evidence="2 3" key="1">
    <citation type="journal article" date="2016" name="Sci. Rep.">
        <title>The Dendrobium catenatum Lindl. genome sequence provides insights into polysaccharide synthase, floral development and adaptive evolution.</title>
        <authorList>
            <person name="Zhang G.Q."/>
            <person name="Xu Q."/>
            <person name="Bian C."/>
            <person name="Tsai W.C."/>
            <person name="Yeh C.M."/>
            <person name="Liu K.W."/>
            <person name="Yoshida K."/>
            <person name="Zhang L.S."/>
            <person name="Chang S.B."/>
            <person name="Chen F."/>
            <person name="Shi Y."/>
            <person name="Su Y.Y."/>
            <person name="Zhang Y.Q."/>
            <person name="Chen L.J."/>
            <person name="Yin Y."/>
            <person name="Lin M."/>
            <person name="Huang H."/>
            <person name="Deng H."/>
            <person name="Wang Z.W."/>
            <person name="Zhu S.L."/>
            <person name="Zhao X."/>
            <person name="Deng C."/>
            <person name="Niu S.C."/>
            <person name="Huang J."/>
            <person name="Wang M."/>
            <person name="Liu G.H."/>
            <person name="Yang H.J."/>
            <person name="Xiao X.J."/>
            <person name="Hsiao Y.Y."/>
            <person name="Wu W.L."/>
            <person name="Chen Y.Y."/>
            <person name="Mitsuda N."/>
            <person name="Ohme-Takagi M."/>
            <person name="Luo Y.B."/>
            <person name="Van de Peer Y."/>
            <person name="Liu Z.J."/>
        </authorList>
    </citation>
    <scope>NUCLEOTIDE SEQUENCE [LARGE SCALE GENOMIC DNA]</scope>
    <source>
        <tissue evidence="2">The whole plant</tissue>
    </source>
</reference>
<evidence type="ECO:0000313" key="2">
    <source>
        <dbReference type="EMBL" id="PKU74302.1"/>
    </source>
</evidence>
<keyword evidence="1" id="KW-0812">Transmembrane</keyword>
<evidence type="ECO:0000256" key="1">
    <source>
        <dbReference type="SAM" id="Phobius"/>
    </source>
</evidence>
<keyword evidence="3" id="KW-1185">Reference proteome</keyword>
<dbReference type="EMBL" id="KZ502674">
    <property type="protein sequence ID" value="PKU74302.1"/>
    <property type="molecule type" value="Genomic_DNA"/>
</dbReference>
<reference evidence="2 3" key="2">
    <citation type="journal article" date="2017" name="Nature">
        <title>The Apostasia genome and the evolution of orchids.</title>
        <authorList>
            <person name="Zhang G.Q."/>
            <person name="Liu K.W."/>
            <person name="Li Z."/>
            <person name="Lohaus R."/>
            <person name="Hsiao Y.Y."/>
            <person name="Niu S.C."/>
            <person name="Wang J.Y."/>
            <person name="Lin Y.C."/>
            <person name="Xu Q."/>
            <person name="Chen L.J."/>
            <person name="Yoshida K."/>
            <person name="Fujiwara S."/>
            <person name="Wang Z.W."/>
            <person name="Zhang Y.Q."/>
            <person name="Mitsuda N."/>
            <person name="Wang M."/>
            <person name="Liu G.H."/>
            <person name="Pecoraro L."/>
            <person name="Huang H.X."/>
            <person name="Xiao X.J."/>
            <person name="Lin M."/>
            <person name="Wu X.Y."/>
            <person name="Wu W.L."/>
            <person name="Chen Y.Y."/>
            <person name="Chang S.B."/>
            <person name="Sakamoto S."/>
            <person name="Ohme-Takagi M."/>
            <person name="Yagi M."/>
            <person name="Zeng S.J."/>
            <person name="Shen C.Y."/>
            <person name="Yeh C.M."/>
            <person name="Luo Y.B."/>
            <person name="Tsai W.C."/>
            <person name="Van de Peer Y."/>
            <person name="Liu Z.J."/>
        </authorList>
    </citation>
    <scope>NUCLEOTIDE SEQUENCE [LARGE SCALE GENOMIC DNA]</scope>
    <source>
        <tissue evidence="2">The whole plant</tissue>
    </source>
</reference>
<dbReference type="AlphaFoldDB" id="A0A2I0WF94"/>
<name>A0A2I0WF94_9ASPA</name>
<sequence length="220" mass="23267">MKEVSARGTSLEFPSSGHQVIKIIGNLCFFIFVASVIVFSVIAATYQPPDPWFQTSKAITKSLSATLPNSTIAIDNSLLHTGEDLVTSPPSAVNAGEALLNNNYFPTSLACDPNAPLNCSNTVLAAIQLITSKIFRKSIIFISYDTPSMDPIPTNATPPGASATVWRNHGDAIATTAASTLLRLRIAPSMSFVLVSSAPLPTSPAIPVALPPHQPLKSRI</sequence>